<dbReference type="Gene3D" id="3.30.390.10">
    <property type="entry name" value="Enolase-like, N-terminal domain"/>
    <property type="match status" value="1"/>
</dbReference>
<dbReference type="Pfam" id="PF13378">
    <property type="entry name" value="MR_MLE_C"/>
    <property type="match status" value="1"/>
</dbReference>
<dbReference type="UniPathway" id="UPA01057">
    <property type="reaction ID" value="UER00165"/>
</dbReference>
<dbReference type="PANTHER" id="PTHR48073">
    <property type="entry name" value="O-SUCCINYLBENZOATE SYNTHASE-RELATED"/>
    <property type="match status" value="1"/>
</dbReference>
<dbReference type="Proteomes" id="UP000182589">
    <property type="component" value="Unassembled WGS sequence"/>
</dbReference>
<dbReference type="SMART" id="SM00922">
    <property type="entry name" value="MR_MLE"/>
    <property type="match status" value="1"/>
</dbReference>
<dbReference type="GO" id="GO:0043748">
    <property type="term" value="F:O-succinylbenzoate synthase activity"/>
    <property type="evidence" value="ECO:0007669"/>
    <property type="project" value="UniProtKB-EC"/>
</dbReference>
<protein>
    <recommendedName>
        <fullName evidence="5 6">o-succinylbenzoate synthase</fullName>
        <ecNumber evidence="5 6">4.2.1.113</ecNumber>
    </recommendedName>
</protein>
<evidence type="ECO:0000256" key="5">
    <source>
        <dbReference type="ARBA" id="ARBA00029491"/>
    </source>
</evidence>
<dbReference type="InterPro" id="IPR029065">
    <property type="entry name" value="Enolase_C-like"/>
</dbReference>
<dbReference type="UniPathway" id="UPA00079"/>
<organism evidence="8 9">
    <name type="scientific">Alicyclobacillus hesperidum</name>
    <dbReference type="NCBI Taxonomy" id="89784"/>
    <lineage>
        <taxon>Bacteria</taxon>
        <taxon>Bacillati</taxon>
        <taxon>Bacillota</taxon>
        <taxon>Bacilli</taxon>
        <taxon>Bacillales</taxon>
        <taxon>Alicyclobacillaceae</taxon>
        <taxon>Alicyclobacillus</taxon>
    </lineage>
</organism>
<evidence type="ECO:0000256" key="1">
    <source>
        <dbReference type="ARBA" id="ARBA00001968"/>
    </source>
</evidence>
<comment type="cofactor">
    <cofactor evidence="1">
        <name>a divalent metal cation</name>
        <dbReference type="ChEBI" id="CHEBI:60240"/>
    </cofactor>
</comment>
<proteinExistence type="predicted"/>
<gene>
    <name evidence="8" type="ORF">SAMN04489725_11463</name>
</gene>
<dbReference type="Pfam" id="PF02746">
    <property type="entry name" value="MR_MLE_N"/>
    <property type="match status" value="1"/>
</dbReference>
<dbReference type="InterPro" id="IPR036849">
    <property type="entry name" value="Enolase-like_C_sf"/>
</dbReference>
<dbReference type="STRING" id="89784.SAMN04489725_11463"/>
<keyword evidence="9" id="KW-1185">Reference proteome</keyword>
<evidence type="ECO:0000256" key="3">
    <source>
        <dbReference type="ARBA" id="ARBA00022842"/>
    </source>
</evidence>
<dbReference type="SFLD" id="SFLDS00001">
    <property type="entry name" value="Enolase"/>
    <property type="match status" value="1"/>
</dbReference>
<dbReference type="EMBL" id="FNOJ01000014">
    <property type="protein sequence ID" value="SDW78376.1"/>
    <property type="molecule type" value="Genomic_DNA"/>
</dbReference>
<dbReference type="SUPFAM" id="SSF51604">
    <property type="entry name" value="Enolase C-terminal domain-like"/>
    <property type="match status" value="1"/>
</dbReference>
<dbReference type="Gene3D" id="3.20.20.120">
    <property type="entry name" value="Enolase-like C-terminal domain"/>
    <property type="match status" value="1"/>
</dbReference>
<keyword evidence="3" id="KW-0460">Magnesium</keyword>
<dbReference type="PANTHER" id="PTHR48073:SF5">
    <property type="entry name" value="O-SUCCINYLBENZOATE SYNTHASE"/>
    <property type="match status" value="1"/>
</dbReference>
<dbReference type="InterPro" id="IPR010197">
    <property type="entry name" value="OSBS/NAAAR"/>
</dbReference>
<feature type="domain" description="Mandelate racemase/muconate lactonizing enzyme C-terminal" evidence="7">
    <location>
        <begin position="145"/>
        <end position="237"/>
    </location>
</feature>
<reference evidence="9" key="1">
    <citation type="submission" date="2016-10" db="EMBL/GenBank/DDBJ databases">
        <authorList>
            <person name="Varghese N."/>
        </authorList>
    </citation>
    <scope>NUCLEOTIDE SEQUENCE [LARGE SCALE GENOMIC DNA]</scope>
    <source>
        <strain evidence="9">DSM 12489</strain>
    </source>
</reference>
<dbReference type="AlphaFoldDB" id="A0A1H2WD24"/>
<dbReference type="InterPro" id="IPR013341">
    <property type="entry name" value="Mandelate_racemase_N_dom"/>
</dbReference>
<accession>A0A1H2WD24</accession>
<sequence>MIASCTFRRLEIPLVEPMRTAYGEHRMKTAILIELQSDSGAMGVAECVAMREPTYTEESVATAWHVIRHHLLPRLARAQRQKTLEPDTLTEIWSDIRGNKMAQAAVEMAFWDLWSMEHDTSMTKLIGGVYEEINVGISIGIQVSMEKLLLRVERALQEGYRRIKLKISPEADRDPLLAIRKAFPDVALMADANSAYRLDHMDRLLELDRLALMMIEQPLAYDDMVDHAELQARLQTSICLDESIRSAEDVRRAAKIGACRIVNIKPGRLGGIGEVIRAHQVAQQYKIGLWCGGMYETGVGRLHNLAVCALPGMVFPTDTGPSDRYFEHDILKEPIRFEKPGILRVRQTHGVAEWIDWEVVDAFTTDKLVVQLRDL</sequence>
<name>A0A1H2WD24_9BACL</name>
<dbReference type="InterPro" id="IPR013342">
    <property type="entry name" value="Mandelate_racemase_C"/>
</dbReference>
<dbReference type="InterPro" id="IPR029017">
    <property type="entry name" value="Enolase-like_N"/>
</dbReference>
<dbReference type="GO" id="GO:0016854">
    <property type="term" value="F:racemase and epimerase activity"/>
    <property type="evidence" value="ECO:0007669"/>
    <property type="project" value="UniProtKB-ARBA"/>
</dbReference>
<evidence type="ECO:0000256" key="6">
    <source>
        <dbReference type="NCBIfam" id="TIGR01928"/>
    </source>
</evidence>
<dbReference type="SFLD" id="SFLDF00009">
    <property type="entry name" value="o-succinylbenzoate_synthase"/>
    <property type="match status" value="1"/>
</dbReference>
<evidence type="ECO:0000313" key="9">
    <source>
        <dbReference type="Proteomes" id="UP000182589"/>
    </source>
</evidence>
<evidence type="ECO:0000256" key="4">
    <source>
        <dbReference type="ARBA" id="ARBA00023239"/>
    </source>
</evidence>
<dbReference type="GO" id="GO:0046872">
    <property type="term" value="F:metal ion binding"/>
    <property type="evidence" value="ECO:0007669"/>
    <property type="project" value="UniProtKB-KW"/>
</dbReference>
<keyword evidence="2" id="KW-0479">Metal-binding</keyword>
<dbReference type="SFLD" id="SFLDG00180">
    <property type="entry name" value="muconate_cycloisomerase"/>
    <property type="match status" value="1"/>
</dbReference>
<dbReference type="GO" id="GO:0009234">
    <property type="term" value="P:menaquinone biosynthetic process"/>
    <property type="evidence" value="ECO:0007669"/>
    <property type="project" value="UniProtKB-UniRule"/>
</dbReference>
<evidence type="ECO:0000256" key="2">
    <source>
        <dbReference type="ARBA" id="ARBA00022723"/>
    </source>
</evidence>
<dbReference type="NCBIfam" id="TIGR01928">
    <property type="entry name" value="menC_lowGC_arch"/>
    <property type="match status" value="1"/>
</dbReference>
<dbReference type="CDD" id="cd03317">
    <property type="entry name" value="NAAAR"/>
    <property type="match status" value="1"/>
</dbReference>
<dbReference type="SUPFAM" id="SSF54826">
    <property type="entry name" value="Enolase N-terminal domain-like"/>
    <property type="match status" value="1"/>
</dbReference>
<dbReference type="EC" id="4.2.1.113" evidence="5 6"/>
<evidence type="ECO:0000259" key="7">
    <source>
        <dbReference type="SMART" id="SM00922"/>
    </source>
</evidence>
<evidence type="ECO:0000313" key="8">
    <source>
        <dbReference type="EMBL" id="SDW78376.1"/>
    </source>
</evidence>
<keyword evidence="4" id="KW-0456">Lyase</keyword>